<keyword evidence="4" id="KW-0411">Iron-sulfur</keyword>
<evidence type="ECO:0000313" key="6">
    <source>
        <dbReference type="EMBL" id="CAB4337390.1"/>
    </source>
</evidence>
<reference evidence="6" key="1">
    <citation type="submission" date="2020-05" db="EMBL/GenBank/DDBJ databases">
        <authorList>
            <person name="Chiriac C."/>
            <person name="Salcher M."/>
            <person name="Ghai R."/>
            <person name="Kavagutti S V."/>
        </authorList>
    </citation>
    <scope>NUCLEOTIDE SEQUENCE</scope>
</reference>
<organism evidence="6">
    <name type="scientific">freshwater metagenome</name>
    <dbReference type="NCBI Taxonomy" id="449393"/>
    <lineage>
        <taxon>unclassified sequences</taxon>
        <taxon>metagenomes</taxon>
        <taxon>ecological metagenomes</taxon>
    </lineage>
</organism>
<evidence type="ECO:0000256" key="2">
    <source>
        <dbReference type="ARBA" id="ARBA00022723"/>
    </source>
</evidence>
<dbReference type="GO" id="GO:0051537">
    <property type="term" value="F:2 iron, 2 sulfur cluster binding"/>
    <property type="evidence" value="ECO:0007669"/>
    <property type="project" value="UniProtKB-KW"/>
</dbReference>
<dbReference type="PROSITE" id="PS51296">
    <property type="entry name" value="RIESKE"/>
    <property type="match status" value="1"/>
</dbReference>
<dbReference type="CDD" id="cd03467">
    <property type="entry name" value="Rieske"/>
    <property type="match status" value="1"/>
</dbReference>
<evidence type="ECO:0000256" key="3">
    <source>
        <dbReference type="ARBA" id="ARBA00023004"/>
    </source>
</evidence>
<dbReference type="Gene3D" id="2.102.10.10">
    <property type="entry name" value="Rieske [2Fe-2S] iron-sulphur domain"/>
    <property type="match status" value="1"/>
</dbReference>
<keyword evidence="2" id="KW-0479">Metal-binding</keyword>
<protein>
    <submittedName>
        <fullName evidence="6">Unannotated protein</fullName>
    </submittedName>
</protein>
<feature type="domain" description="Rieske" evidence="5">
    <location>
        <begin position="1"/>
        <end position="55"/>
    </location>
</feature>
<proteinExistence type="predicted"/>
<keyword evidence="1" id="KW-0001">2Fe-2S</keyword>
<dbReference type="GO" id="GO:0046872">
    <property type="term" value="F:metal ion binding"/>
    <property type="evidence" value="ECO:0007669"/>
    <property type="project" value="UniProtKB-KW"/>
</dbReference>
<dbReference type="AlphaFoldDB" id="A0A6J5ZAB4"/>
<evidence type="ECO:0000259" key="5">
    <source>
        <dbReference type="PROSITE" id="PS51296"/>
    </source>
</evidence>
<dbReference type="InterPro" id="IPR036922">
    <property type="entry name" value="Rieske_2Fe-2S_sf"/>
</dbReference>
<evidence type="ECO:0000256" key="1">
    <source>
        <dbReference type="ARBA" id="ARBA00022714"/>
    </source>
</evidence>
<accession>A0A6J5ZAB4</accession>
<name>A0A6J5ZAB4_9ZZZZ</name>
<keyword evidence="3" id="KW-0408">Iron</keyword>
<gene>
    <name evidence="6" type="ORF">UFOPK4028_00638</name>
</gene>
<dbReference type="SUPFAM" id="SSF50022">
    <property type="entry name" value="ISP domain"/>
    <property type="match status" value="1"/>
</dbReference>
<dbReference type="EMBL" id="CAESAC010000086">
    <property type="protein sequence ID" value="CAB4337390.1"/>
    <property type="molecule type" value="Genomic_DNA"/>
</dbReference>
<evidence type="ECO:0000256" key="4">
    <source>
        <dbReference type="ARBA" id="ARBA00023014"/>
    </source>
</evidence>
<sequence length="73" mass="7977">MGCAVALYEQTTKHLLCPCHQSTFDVTRAAKVIFGPAARPLPQLAITVDADGYLIAKQPFNEAVGPSFWERKS</sequence>
<dbReference type="InterPro" id="IPR017941">
    <property type="entry name" value="Rieske_2Fe-2S"/>
</dbReference>